<name>G8NRD9_GRAMM</name>
<dbReference type="Proteomes" id="UP000007113">
    <property type="component" value="Chromosome"/>
</dbReference>
<protein>
    <submittedName>
        <fullName evidence="1">Uncharacterized protein</fullName>
    </submittedName>
</protein>
<dbReference type="RefSeq" id="WP_014266174.1">
    <property type="nucleotide sequence ID" value="NC_016631.1"/>
</dbReference>
<gene>
    <name evidence="1" type="ordered locus">AciX8_2994</name>
</gene>
<dbReference type="AlphaFoldDB" id="G8NRD9"/>
<dbReference type="KEGG" id="gma:AciX8_2994"/>
<evidence type="ECO:0000313" key="2">
    <source>
        <dbReference type="Proteomes" id="UP000007113"/>
    </source>
</evidence>
<dbReference type="EMBL" id="CP003130">
    <property type="protein sequence ID" value="AEU37297.1"/>
    <property type="molecule type" value="Genomic_DNA"/>
</dbReference>
<evidence type="ECO:0000313" key="1">
    <source>
        <dbReference type="EMBL" id="AEU37297.1"/>
    </source>
</evidence>
<sequence precursor="true">MLQGIRNRFLTSTVVLISILGFGFGGKAQTATSSAGYREKVQYNGRWWLAANPGERGGLLSGISDCMTWEARKRGYEATAEQLADPITKFYETQPRSRELSVLMVWQRVNPVAKRKPSSEDKWADTWTNAHWYMNNDWWFQLAETEQRGYVEGYLWCVRTQVDGPHERYSRLSDFYWSKIDAFVKSHPKLGDQALAKTLSRFKDPGQ</sequence>
<dbReference type="HOGENOM" id="CLU_1324837_0_0_0"/>
<dbReference type="STRING" id="682795.AciX8_2994"/>
<accession>G8NRD9</accession>
<proteinExistence type="predicted"/>
<organism evidence="1 2">
    <name type="scientific">Granulicella mallensis (strain ATCC BAA-1857 / DSM 23137 / MP5ACTX8)</name>
    <dbReference type="NCBI Taxonomy" id="682795"/>
    <lineage>
        <taxon>Bacteria</taxon>
        <taxon>Pseudomonadati</taxon>
        <taxon>Acidobacteriota</taxon>
        <taxon>Terriglobia</taxon>
        <taxon>Terriglobales</taxon>
        <taxon>Acidobacteriaceae</taxon>
        <taxon>Granulicella</taxon>
    </lineage>
</organism>
<reference evidence="1" key="1">
    <citation type="submission" date="2011-11" db="EMBL/GenBank/DDBJ databases">
        <title>Complete sequence of Granulicella mallensis MP5ACTX8.</title>
        <authorList>
            <consortium name="US DOE Joint Genome Institute"/>
            <person name="Lucas S."/>
            <person name="Copeland A."/>
            <person name="Lapidus A."/>
            <person name="Cheng J.-F."/>
            <person name="Goodwin L."/>
            <person name="Pitluck S."/>
            <person name="Peters L."/>
            <person name="Lu M."/>
            <person name="Detter J.C."/>
            <person name="Han C."/>
            <person name="Tapia R."/>
            <person name="Land M."/>
            <person name="Hauser L."/>
            <person name="Kyrpides N."/>
            <person name="Ivanova N."/>
            <person name="Mikhailova N."/>
            <person name="Pagani I."/>
            <person name="Rawat S."/>
            <person name="Mannisto M."/>
            <person name="Haggblom M."/>
            <person name="Woyke T."/>
        </authorList>
    </citation>
    <scope>NUCLEOTIDE SEQUENCE [LARGE SCALE GENOMIC DNA]</scope>
    <source>
        <strain evidence="1">MP5ACTX8</strain>
    </source>
</reference>
<keyword evidence="2" id="KW-1185">Reference proteome</keyword>